<dbReference type="InParanoid" id="K3YZJ9"/>
<dbReference type="STRING" id="4555.K3YZJ9"/>
<name>K3YZJ9_SETIT</name>
<keyword evidence="6 7" id="KW-0472">Membrane</keyword>
<evidence type="ECO:0000256" key="2">
    <source>
        <dbReference type="ARBA" id="ARBA00010276"/>
    </source>
</evidence>
<dbReference type="AlphaFoldDB" id="K3YZJ9"/>
<dbReference type="Gramene" id="KQL29094">
    <property type="protein sequence ID" value="KQL29094"/>
    <property type="gene ID" value="SETIT_019708mg"/>
</dbReference>
<accession>K3YZJ9</accession>
<dbReference type="Proteomes" id="UP000004995">
    <property type="component" value="Unassembled WGS sequence"/>
</dbReference>
<reference evidence="8" key="2">
    <citation type="submission" date="2018-08" db="UniProtKB">
        <authorList>
            <consortium name="EnsemblPlants"/>
        </authorList>
    </citation>
    <scope>IDENTIFICATION</scope>
    <source>
        <strain evidence="8">Yugu1</strain>
    </source>
</reference>
<sequence length="114" mass="12351">MEHEDDPQEGISTERAFEADPIPSLSETITLRSLVVSFILGVGLSAVAMKISLNSGFLPPLTIPAGLIGFYLSRAWIRVLDSFKVPHLPFTRQENTVIQTCVVACSAITFSDTG</sequence>
<dbReference type="GO" id="GO:0016020">
    <property type="term" value="C:membrane"/>
    <property type="evidence" value="ECO:0007669"/>
    <property type="project" value="UniProtKB-SubCell"/>
</dbReference>
<evidence type="ECO:0000256" key="5">
    <source>
        <dbReference type="ARBA" id="ARBA00022989"/>
    </source>
</evidence>
<dbReference type="OMA" id="CIAYTGG"/>
<protein>
    <submittedName>
        <fullName evidence="8">Uncharacterized protein</fullName>
    </submittedName>
</protein>
<dbReference type="eggNOG" id="ENOG502QQ2H">
    <property type="taxonomic scope" value="Eukaryota"/>
</dbReference>
<comment type="subcellular location">
    <subcellularLocation>
        <location evidence="1">Membrane</location>
        <topology evidence="1">Multi-pass membrane protein</topology>
    </subcellularLocation>
</comment>
<dbReference type="PANTHER" id="PTHR31645:SF10">
    <property type="entry name" value="METAL-NICOTIANAMINE TRANSPORTER YSL7-RELATED"/>
    <property type="match status" value="1"/>
</dbReference>
<dbReference type="PANTHER" id="PTHR31645">
    <property type="entry name" value="OLIGOPEPTIDE TRANSPORTER YGL114W-RELATED"/>
    <property type="match status" value="1"/>
</dbReference>
<evidence type="ECO:0000313" key="8">
    <source>
        <dbReference type="EnsemblPlants" id="KQL29094"/>
    </source>
</evidence>
<dbReference type="Pfam" id="PF03169">
    <property type="entry name" value="OPT"/>
    <property type="match status" value="1"/>
</dbReference>
<keyword evidence="5 7" id="KW-1133">Transmembrane helix</keyword>
<dbReference type="EMBL" id="AGNK02000162">
    <property type="status" value="NOT_ANNOTATED_CDS"/>
    <property type="molecule type" value="Genomic_DNA"/>
</dbReference>
<dbReference type="InterPro" id="IPR045035">
    <property type="entry name" value="YSL-like"/>
</dbReference>
<dbReference type="HOGENOM" id="CLU_145727_0_0_1"/>
<evidence type="ECO:0000313" key="9">
    <source>
        <dbReference type="Proteomes" id="UP000004995"/>
    </source>
</evidence>
<dbReference type="EnsemblPlants" id="KQL29094">
    <property type="protein sequence ID" value="KQL29094"/>
    <property type="gene ID" value="SETIT_019708mg"/>
</dbReference>
<keyword evidence="4 7" id="KW-0812">Transmembrane</keyword>
<evidence type="ECO:0000256" key="3">
    <source>
        <dbReference type="ARBA" id="ARBA00022448"/>
    </source>
</evidence>
<evidence type="ECO:0000256" key="6">
    <source>
        <dbReference type="ARBA" id="ARBA00023136"/>
    </source>
</evidence>
<organism evidence="8 9">
    <name type="scientific">Setaria italica</name>
    <name type="common">Foxtail millet</name>
    <name type="synonym">Panicum italicum</name>
    <dbReference type="NCBI Taxonomy" id="4555"/>
    <lineage>
        <taxon>Eukaryota</taxon>
        <taxon>Viridiplantae</taxon>
        <taxon>Streptophyta</taxon>
        <taxon>Embryophyta</taxon>
        <taxon>Tracheophyta</taxon>
        <taxon>Spermatophyta</taxon>
        <taxon>Magnoliopsida</taxon>
        <taxon>Liliopsida</taxon>
        <taxon>Poales</taxon>
        <taxon>Poaceae</taxon>
        <taxon>PACMAD clade</taxon>
        <taxon>Panicoideae</taxon>
        <taxon>Panicodae</taxon>
        <taxon>Paniceae</taxon>
        <taxon>Cenchrinae</taxon>
        <taxon>Setaria</taxon>
    </lineage>
</organism>
<feature type="transmembrane region" description="Helical" evidence="7">
    <location>
        <begin position="57"/>
        <end position="77"/>
    </location>
</feature>
<evidence type="ECO:0000256" key="4">
    <source>
        <dbReference type="ARBA" id="ARBA00022692"/>
    </source>
</evidence>
<comment type="similarity">
    <text evidence="2">Belongs to the YSL (TC 2.A.67.2) family.</text>
</comment>
<proteinExistence type="inferred from homology"/>
<dbReference type="InterPro" id="IPR004813">
    <property type="entry name" value="OPT"/>
</dbReference>
<keyword evidence="3" id="KW-0813">Transport</keyword>
<feature type="transmembrane region" description="Helical" evidence="7">
    <location>
        <begin position="34"/>
        <end position="51"/>
    </location>
</feature>
<keyword evidence="9" id="KW-1185">Reference proteome</keyword>
<evidence type="ECO:0000256" key="1">
    <source>
        <dbReference type="ARBA" id="ARBA00004141"/>
    </source>
</evidence>
<evidence type="ECO:0000256" key="7">
    <source>
        <dbReference type="SAM" id="Phobius"/>
    </source>
</evidence>
<dbReference type="GO" id="GO:0035673">
    <property type="term" value="F:oligopeptide transmembrane transporter activity"/>
    <property type="evidence" value="ECO:0007669"/>
    <property type="project" value="InterPro"/>
</dbReference>
<reference evidence="9" key="1">
    <citation type="journal article" date="2012" name="Nat. Biotechnol.">
        <title>Reference genome sequence of the model plant Setaria.</title>
        <authorList>
            <person name="Bennetzen J.L."/>
            <person name="Schmutz J."/>
            <person name="Wang H."/>
            <person name="Percifield R."/>
            <person name="Hawkins J."/>
            <person name="Pontaroli A.C."/>
            <person name="Estep M."/>
            <person name="Feng L."/>
            <person name="Vaughn J.N."/>
            <person name="Grimwood J."/>
            <person name="Jenkins J."/>
            <person name="Barry K."/>
            <person name="Lindquist E."/>
            <person name="Hellsten U."/>
            <person name="Deshpande S."/>
            <person name="Wang X."/>
            <person name="Wu X."/>
            <person name="Mitros T."/>
            <person name="Triplett J."/>
            <person name="Yang X."/>
            <person name="Ye C.Y."/>
            <person name="Mauro-Herrera M."/>
            <person name="Wang L."/>
            <person name="Li P."/>
            <person name="Sharma M."/>
            <person name="Sharma R."/>
            <person name="Ronald P.C."/>
            <person name="Panaud O."/>
            <person name="Kellogg E.A."/>
            <person name="Brutnell T.P."/>
            <person name="Doust A.N."/>
            <person name="Tuskan G.A."/>
            <person name="Rokhsar D."/>
            <person name="Devos K.M."/>
        </authorList>
    </citation>
    <scope>NUCLEOTIDE SEQUENCE [LARGE SCALE GENOMIC DNA]</scope>
    <source>
        <strain evidence="9">cv. Yugu1</strain>
    </source>
</reference>